<feature type="transmembrane region" description="Helical" evidence="1">
    <location>
        <begin position="96"/>
        <end position="116"/>
    </location>
</feature>
<feature type="transmembrane region" description="Helical" evidence="1">
    <location>
        <begin position="65"/>
        <end position="87"/>
    </location>
</feature>
<keyword evidence="1" id="KW-0472">Membrane</keyword>
<dbReference type="EMBL" id="MEVN01000004">
    <property type="protein sequence ID" value="OGC57848.1"/>
    <property type="molecule type" value="Genomic_DNA"/>
</dbReference>
<accession>A0A1F4VLQ6</accession>
<protein>
    <recommendedName>
        <fullName evidence="4">Rod shape-determining protein MreD</fullName>
    </recommendedName>
</protein>
<feature type="transmembrane region" description="Helical" evidence="1">
    <location>
        <begin position="122"/>
        <end position="142"/>
    </location>
</feature>
<keyword evidence="1" id="KW-1133">Transmembrane helix</keyword>
<sequence>MVKYIVISISIFLLSLLQTSFLSELFGAKYNPNLVLAFTLSLILLGSLEFGLYSGFAGGLLIDLMGVSIFGFSSLLNVLSVLCIFYIRKTFFKGNISFSIFAFIFSFLYLVLVNLTKLGNPYLYIFPSLSTSVFVWIFYLIVKNVYKGFLKNEYDQLSFKNRL</sequence>
<dbReference type="STRING" id="1802630.A3H26_00095"/>
<feature type="transmembrane region" description="Helical" evidence="1">
    <location>
        <begin position="6"/>
        <end position="27"/>
    </location>
</feature>
<name>A0A1F4VLQ6_UNCKA</name>
<organism evidence="2 3">
    <name type="scientific">candidate division WWE3 bacterium RIFCSPLOWO2_12_FULL_36_10</name>
    <dbReference type="NCBI Taxonomy" id="1802630"/>
    <lineage>
        <taxon>Bacteria</taxon>
        <taxon>Katanobacteria</taxon>
    </lineage>
</organism>
<comment type="caution">
    <text evidence="2">The sequence shown here is derived from an EMBL/GenBank/DDBJ whole genome shotgun (WGS) entry which is preliminary data.</text>
</comment>
<dbReference type="AlphaFoldDB" id="A0A1F4VLQ6"/>
<reference evidence="2 3" key="1">
    <citation type="journal article" date="2016" name="Nat. Commun.">
        <title>Thousands of microbial genomes shed light on interconnected biogeochemical processes in an aquifer system.</title>
        <authorList>
            <person name="Anantharaman K."/>
            <person name="Brown C.T."/>
            <person name="Hug L.A."/>
            <person name="Sharon I."/>
            <person name="Castelle C.J."/>
            <person name="Probst A.J."/>
            <person name="Thomas B.C."/>
            <person name="Singh A."/>
            <person name="Wilkins M.J."/>
            <person name="Karaoz U."/>
            <person name="Brodie E.L."/>
            <person name="Williams K.H."/>
            <person name="Hubbard S.S."/>
            <person name="Banfield J.F."/>
        </authorList>
    </citation>
    <scope>NUCLEOTIDE SEQUENCE [LARGE SCALE GENOMIC DNA]</scope>
</reference>
<evidence type="ECO:0000313" key="2">
    <source>
        <dbReference type="EMBL" id="OGC57848.1"/>
    </source>
</evidence>
<evidence type="ECO:0000256" key="1">
    <source>
        <dbReference type="SAM" id="Phobius"/>
    </source>
</evidence>
<gene>
    <name evidence="2" type="ORF">A3H26_00095</name>
</gene>
<evidence type="ECO:0000313" key="3">
    <source>
        <dbReference type="Proteomes" id="UP000177763"/>
    </source>
</evidence>
<dbReference type="Proteomes" id="UP000177763">
    <property type="component" value="Unassembled WGS sequence"/>
</dbReference>
<keyword evidence="1" id="KW-0812">Transmembrane</keyword>
<proteinExistence type="predicted"/>
<feature type="transmembrane region" description="Helical" evidence="1">
    <location>
        <begin position="34"/>
        <end position="53"/>
    </location>
</feature>
<evidence type="ECO:0008006" key="4">
    <source>
        <dbReference type="Google" id="ProtNLM"/>
    </source>
</evidence>